<dbReference type="RefSeq" id="WP_330927620.1">
    <property type="nucleotide sequence ID" value="NZ_CP119075.1"/>
</dbReference>
<evidence type="ECO:0000256" key="2">
    <source>
        <dbReference type="ARBA" id="ARBA00022475"/>
    </source>
</evidence>
<evidence type="ECO:0000313" key="10">
    <source>
        <dbReference type="EMBL" id="WED65262.1"/>
    </source>
</evidence>
<evidence type="ECO:0000256" key="3">
    <source>
        <dbReference type="ARBA" id="ARBA00022670"/>
    </source>
</evidence>
<feature type="transmembrane region" description="Helical" evidence="8">
    <location>
        <begin position="55"/>
        <end position="77"/>
    </location>
</feature>
<evidence type="ECO:0000256" key="4">
    <source>
        <dbReference type="ARBA" id="ARBA00022692"/>
    </source>
</evidence>
<evidence type="ECO:0000256" key="8">
    <source>
        <dbReference type="SAM" id="Phobius"/>
    </source>
</evidence>
<dbReference type="Pfam" id="PF09721">
    <property type="entry name" value="Exosortase_EpsH"/>
    <property type="match status" value="1"/>
</dbReference>
<accession>A0AAE9ZW71</accession>
<keyword evidence="2" id="KW-1003">Cell membrane</keyword>
<organism evidence="10 11">
    <name type="scientific">Synoicihabitans lomoniglobus</name>
    <dbReference type="NCBI Taxonomy" id="2909285"/>
    <lineage>
        <taxon>Bacteria</taxon>
        <taxon>Pseudomonadati</taxon>
        <taxon>Verrucomicrobiota</taxon>
        <taxon>Opitutia</taxon>
        <taxon>Opitutales</taxon>
        <taxon>Opitutaceae</taxon>
        <taxon>Synoicihabitans</taxon>
    </lineage>
</organism>
<feature type="transmembrane region" description="Helical" evidence="8">
    <location>
        <begin position="166"/>
        <end position="182"/>
    </location>
</feature>
<dbReference type="EMBL" id="CP119075">
    <property type="protein sequence ID" value="WED65262.1"/>
    <property type="molecule type" value="Genomic_DNA"/>
</dbReference>
<keyword evidence="6 8" id="KW-1133">Transmembrane helix</keyword>
<evidence type="ECO:0000313" key="11">
    <source>
        <dbReference type="Proteomes" id="UP001218638"/>
    </source>
</evidence>
<dbReference type="GO" id="GO:0008233">
    <property type="term" value="F:peptidase activity"/>
    <property type="evidence" value="ECO:0007669"/>
    <property type="project" value="UniProtKB-KW"/>
</dbReference>
<keyword evidence="3" id="KW-0645">Protease</keyword>
<keyword evidence="4 8" id="KW-0812">Transmembrane</keyword>
<dbReference type="InterPro" id="IPR026392">
    <property type="entry name" value="Exo/Archaeosortase_dom"/>
</dbReference>
<protein>
    <submittedName>
        <fullName evidence="10">EpsI family protein</fullName>
    </submittedName>
</protein>
<evidence type="ECO:0000256" key="1">
    <source>
        <dbReference type="ARBA" id="ARBA00004651"/>
    </source>
</evidence>
<evidence type="ECO:0000259" key="9">
    <source>
        <dbReference type="Pfam" id="PF11984"/>
    </source>
</evidence>
<sequence>MNRASGQAQPRFVSSPWIAAALCALAGGVVFQFWGNAVRGYIDTTSVFWWWGWQWFNPGSETEHGPLILALAGWVLWRNLQHASGRSGLARDDSGAVVSGAVAAGRQRDRAQARSYLGPAMTAMVGALVLHGLGFVVQQTRISIVAVLLFAWGVMRLGGGPGWGRAAVFPLGLMLFAMPLGVLDAVGFHLRLGVIATTEVLARLAGIDVVRNGTQLFAADGGYQYDVAAACSGVRSLLALLALASLVGYLGLRSNLRRGAVLLLAIPLTFVGNVVRIAAVVFAGEWLGQRAGEVLHDWAGFVVFVIVLGGVQWATTALARREPPPEAVADECNHNGYTVPGRWLTMAAGAVVVAALLTAVLAARVERWELRAEAGIPLAADGINPAPLPAFLGTDWIGQATEVTAVEREMLPADTGYARRIYVSLDDRRRQVLVSVVLSGQDRTSIHRPELCLVGQGWTIAESGGARFGASPTDAIPAALLRLHREAPASGGQLQRVPALFAYWFVGRDRICTTTASRLWHTALNRLRLRPDRWAYVVVQTVVLPEETETDARNRMDEVVKAIRSQLTP</sequence>
<evidence type="ECO:0000256" key="7">
    <source>
        <dbReference type="ARBA" id="ARBA00023136"/>
    </source>
</evidence>
<dbReference type="GO" id="GO:0006508">
    <property type="term" value="P:proteolysis"/>
    <property type="evidence" value="ECO:0007669"/>
    <property type="project" value="UniProtKB-KW"/>
</dbReference>
<dbReference type="NCBIfam" id="TIGR04178">
    <property type="entry name" value="exo_archaeo"/>
    <property type="match status" value="1"/>
</dbReference>
<keyword evidence="7 8" id="KW-0472">Membrane</keyword>
<comment type="subcellular location">
    <subcellularLocation>
        <location evidence="1">Cell membrane</location>
        <topology evidence="1">Multi-pass membrane protein</topology>
    </subcellularLocation>
</comment>
<reference evidence="10" key="1">
    <citation type="submission" date="2023-03" db="EMBL/GenBank/DDBJ databases">
        <title>Lomoglobus Profundus gen. nov., sp. nov., a novel member of the phylum Verrucomicrobia, isolated from deep-marine sediment of South China Sea.</title>
        <authorList>
            <person name="Ahmad T."/>
            <person name="Ishaq S.E."/>
            <person name="Wang F."/>
        </authorList>
    </citation>
    <scope>NUCLEOTIDE SEQUENCE</scope>
    <source>
        <strain evidence="10">LMO-M01</strain>
    </source>
</reference>
<name>A0AAE9ZW71_9BACT</name>
<feature type="transmembrane region" description="Helical" evidence="8">
    <location>
        <begin position="116"/>
        <end position="136"/>
    </location>
</feature>
<evidence type="ECO:0000256" key="5">
    <source>
        <dbReference type="ARBA" id="ARBA00022801"/>
    </source>
</evidence>
<dbReference type="GO" id="GO:0005886">
    <property type="term" value="C:plasma membrane"/>
    <property type="evidence" value="ECO:0007669"/>
    <property type="project" value="UniProtKB-SubCell"/>
</dbReference>
<proteinExistence type="predicted"/>
<gene>
    <name evidence="10" type="ORF">PXH66_00145</name>
</gene>
<feature type="domain" description="Methanolan biosynthesis EpsI" evidence="9">
    <location>
        <begin position="351"/>
        <end position="568"/>
    </location>
</feature>
<feature type="transmembrane region" description="Helical" evidence="8">
    <location>
        <begin position="12"/>
        <end position="35"/>
    </location>
</feature>
<dbReference type="AlphaFoldDB" id="A0AAE9ZW71"/>
<dbReference type="InterPro" id="IPR014263">
    <property type="entry name" value="Methanolan_biosynth_EpsI"/>
</dbReference>
<feature type="transmembrane region" description="Helical" evidence="8">
    <location>
        <begin position="142"/>
        <end position="159"/>
    </location>
</feature>
<dbReference type="KEGG" id="slom:PXH66_00145"/>
<evidence type="ECO:0000256" key="6">
    <source>
        <dbReference type="ARBA" id="ARBA00022989"/>
    </source>
</evidence>
<dbReference type="NCBIfam" id="TIGR02914">
    <property type="entry name" value="EpsI_fam"/>
    <property type="match status" value="1"/>
</dbReference>
<keyword evidence="11" id="KW-1185">Reference proteome</keyword>
<keyword evidence="5" id="KW-0378">Hydrolase</keyword>
<dbReference type="Pfam" id="PF11984">
    <property type="entry name" value="DUF3485"/>
    <property type="match status" value="1"/>
</dbReference>
<feature type="transmembrane region" description="Helical" evidence="8">
    <location>
        <begin position="227"/>
        <end position="250"/>
    </location>
</feature>
<feature type="transmembrane region" description="Helical" evidence="8">
    <location>
        <begin position="343"/>
        <end position="363"/>
    </location>
</feature>
<dbReference type="InterPro" id="IPR019127">
    <property type="entry name" value="Exosortase"/>
</dbReference>
<feature type="transmembrane region" description="Helical" evidence="8">
    <location>
        <begin position="295"/>
        <end position="315"/>
    </location>
</feature>
<feature type="transmembrane region" description="Helical" evidence="8">
    <location>
        <begin position="262"/>
        <end position="283"/>
    </location>
</feature>
<dbReference type="Proteomes" id="UP001218638">
    <property type="component" value="Chromosome"/>
</dbReference>